<protein>
    <submittedName>
        <fullName evidence="1">Uncharacterized protein</fullName>
    </submittedName>
</protein>
<gene>
    <name evidence="1" type="ORF">JETT_3448</name>
</gene>
<dbReference type="EMBL" id="SULG01000113">
    <property type="protein sequence ID" value="TLD40283.1"/>
    <property type="molecule type" value="Genomic_DNA"/>
</dbReference>
<comment type="caution">
    <text evidence="1">The sequence shown here is derived from an EMBL/GenBank/DDBJ whole genome shotgun (WGS) entry which is preliminary data.</text>
</comment>
<dbReference type="AlphaFoldDB" id="A0A533Q6P4"/>
<dbReference type="Proteomes" id="UP000319783">
    <property type="component" value="Unassembled WGS sequence"/>
</dbReference>
<proteinExistence type="predicted"/>
<sequence length="60" mass="7020">MRKSSRILLREKSAVSDNEKKAETKRSKKKSISIKIIIVVEKCIESIKITFFYSIPFLFL</sequence>
<evidence type="ECO:0000313" key="2">
    <source>
        <dbReference type="Proteomes" id="UP000319783"/>
    </source>
</evidence>
<reference evidence="1 2" key="1">
    <citation type="submission" date="2019-04" db="EMBL/GenBank/DDBJ databases">
        <title>Genome of a novel bacterium Candidatus Jettenia ecosi reconstructed from metagenome of an anammox bioreactor.</title>
        <authorList>
            <person name="Mardanov A.V."/>
            <person name="Beletsky A.V."/>
            <person name="Ravin N.V."/>
            <person name="Botchkova E.A."/>
            <person name="Litti Y.V."/>
            <person name="Nozhevnikova A.N."/>
        </authorList>
    </citation>
    <scope>NUCLEOTIDE SEQUENCE [LARGE SCALE GENOMIC DNA]</scope>
    <source>
        <strain evidence="1">J2</strain>
    </source>
</reference>
<accession>A0A533Q6P4</accession>
<organism evidence="1 2">
    <name type="scientific">Candidatus Jettenia ecosi</name>
    <dbReference type="NCBI Taxonomy" id="2494326"/>
    <lineage>
        <taxon>Bacteria</taxon>
        <taxon>Pseudomonadati</taxon>
        <taxon>Planctomycetota</taxon>
        <taxon>Candidatus Brocadiia</taxon>
        <taxon>Candidatus Brocadiales</taxon>
        <taxon>Candidatus Brocadiaceae</taxon>
        <taxon>Candidatus Jettenia</taxon>
    </lineage>
</organism>
<name>A0A533Q6P4_9BACT</name>
<evidence type="ECO:0000313" key="1">
    <source>
        <dbReference type="EMBL" id="TLD40283.1"/>
    </source>
</evidence>